<dbReference type="EMBL" id="DXFD01000085">
    <property type="protein sequence ID" value="HIX47180.1"/>
    <property type="molecule type" value="Genomic_DNA"/>
</dbReference>
<organism evidence="2 3">
    <name type="scientific">Candidatus Borkfalkia faecigallinarum</name>
    <dbReference type="NCBI Taxonomy" id="2838509"/>
    <lineage>
        <taxon>Bacteria</taxon>
        <taxon>Bacillati</taxon>
        <taxon>Bacillota</taxon>
        <taxon>Clostridia</taxon>
        <taxon>Christensenellales</taxon>
        <taxon>Christensenellaceae</taxon>
        <taxon>Candidatus Borkfalkia</taxon>
    </lineage>
</organism>
<reference evidence="2" key="2">
    <citation type="submission" date="2021-04" db="EMBL/GenBank/DDBJ databases">
        <authorList>
            <person name="Gilroy R."/>
        </authorList>
    </citation>
    <scope>NUCLEOTIDE SEQUENCE</scope>
    <source>
        <strain evidence="2">26628</strain>
    </source>
</reference>
<evidence type="ECO:0000313" key="2">
    <source>
        <dbReference type="EMBL" id="HIX47180.1"/>
    </source>
</evidence>
<dbReference type="AlphaFoldDB" id="A0A9D1VUF5"/>
<dbReference type="InterPro" id="IPR001279">
    <property type="entry name" value="Metallo-B-lactamas"/>
</dbReference>
<dbReference type="SMART" id="SM00849">
    <property type="entry name" value="Lactamase_B"/>
    <property type="match status" value="1"/>
</dbReference>
<name>A0A9D1VUF5_9FIRM</name>
<dbReference type="PANTHER" id="PTHR30619">
    <property type="entry name" value="DNA INTERNALIZATION/COMPETENCE PROTEIN COMEC/REC2"/>
    <property type="match status" value="1"/>
</dbReference>
<dbReference type="InterPro" id="IPR035681">
    <property type="entry name" value="ComA-like_MBL"/>
</dbReference>
<comment type="caution">
    <text evidence="2">The sequence shown here is derived from an EMBL/GenBank/DDBJ whole genome shotgun (WGS) entry which is preliminary data.</text>
</comment>
<sequence length="353" mass="37411">MKKAFSEAAAVRRGRTVPRRAIALAAAALLLTAAVLVDLLVFPLRFLIAPLPALAERGTGEMRVHFIDVGQGDSALIEFPDGRTMLVDGGDGSDAATAAVVSEMRAAGLRRLDYVLLTHADADHAGGLAEIVSLFGAETAFMPPVEGAAEGTAFGDFYRAAADAGAEVRLSQMYEAILPADETYFYYLLFLAPLSPQIGSSAYNAGDENEASAVVWLEYEGRSLLLTGDAGEETEERLVRLAETLGDEAFSFPAQAAWGEVTLAPDLASLDFLKAGHHGSSSSTGEALLRMTSPGAVFFSAGAGNGYLHPSYRCIERVRECVPDAEIYRTDEQGTLLLTIRPGGDYAVTYGGF</sequence>
<gene>
    <name evidence="2" type="ORF">H9737_05790</name>
</gene>
<accession>A0A9D1VUF5</accession>
<dbReference type="CDD" id="cd07731">
    <property type="entry name" value="ComA-like_MBL-fold"/>
    <property type="match status" value="1"/>
</dbReference>
<feature type="domain" description="Metallo-beta-lactamase" evidence="1">
    <location>
        <begin position="71"/>
        <end position="277"/>
    </location>
</feature>
<dbReference type="InterPro" id="IPR036866">
    <property type="entry name" value="RibonucZ/Hydroxyglut_hydro"/>
</dbReference>
<dbReference type="Proteomes" id="UP000824249">
    <property type="component" value="Unassembled WGS sequence"/>
</dbReference>
<dbReference type="PANTHER" id="PTHR30619:SF1">
    <property type="entry name" value="RECOMBINATION PROTEIN 2"/>
    <property type="match status" value="1"/>
</dbReference>
<dbReference type="SUPFAM" id="SSF56281">
    <property type="entry name" value="Metallo-hydrolase/oxidoreductase"/>
    <property type="match status" value="1"/>
</dbReference>
<evidence type="ECO:0000259" key="1">
    <source>
        <dbReference type="SMART" id="SM00849"/>
    </source>
</evidence>
<protein>
    <submittedName>
        <fullName evidence="2">MBL fold metallo-hydrolase</fullName>
    </submittedName>
</protein>
<evidence type="ECO:0000313" key="3">
    <source>
        <dbReference type="Proteomes" id="UP000824249"/>
    </source>
</evidence>
<reference evidence="2" key="1">
    <citation type="journal article" date="2021" name="PeerJ">
        <title>Extensive microbial diversity within the chicken gut microbiome revealed by metagenomics and culture.</title>
        <authorList>
            <person name="Gilroy R."/>
            <person name="Ravi A."/>
            <person name="Getino M."/>
            <person name="Pursley I."/>
            <person name="Horton D.L."/>
            <person name="Alikhan N.F."/>
            <person name="Baker D."/>
            <person name="Gharbi K."/>
            <person name="Hall N."/>
            <person name="Watson M."/>
            <person name="Adriaenssens E.M."/>
            <person name="Foster-Nyarko E."/>
            <person name="Jarju S."/>
            <person name="Secka A."/>
            <person name="Antonio M."/>
            <person name="Oren A."/>
            <person name="Chaudhuri R.R."/>
            <person name="La Ragione R."/>
            <person name="Hildebrand F."/>
            <person name="Pallen M.J."/>
        </authorList>
    </citation>
    <scope>NUCLEOTIDE SEQUENCE</scope>
    <source>
        <strain evidence="2">26628</strain>
    </source>
</reference>
<dbReference type="Gene3D" id="3.60.15.10">
    <property type="entry name" value="Ribonuclease Z/Hydroxyacylglutathione hydrolase-like"/>
    <property type="match status" value="1"/>
</dbReference>
<proteinExistence type="predicted"/>
<dbReference type="Pfam" id="PF00753">
    <property type="entry name" value="Lactamase_B"/>
    <property type="match status" value="1"/>
</dbReference>
<dbReference type="InterPro" id="IPR052159">
    <property type="entry name" value="Competence_DNA_uptake"/>
</dbReference>